<gene>
    <name evidence="1" type="ORF">GH807_05035</name>
</gene>
<comment type="caution">
    <text evidence="1">The sequence shown here is derived from an EMBL/GenBank/DDBJ whole genome shotgun (WGS) entry which is preliminary data.</text>
</comment>
<keyword evidence="2" id="KW-1185">Reference proteome</keyword>
<accession>A0ABR6WJ95</accession>
<dbReference type="RefSeq" id="WP_148603362.1">
    <property type="nucleotide sequence ID" value="NZ_RXYB01000007.1"/>
</dbReference>
<evidence type="ECO:0000313" key="1">
    <source>
        <dbReference type="EMBL" id="MBC3796414.1"/>
    </source>
</evidence>
<evidence type="ECO:0000313" key="2">
    <source>
        <dbReference type="Proteomes" id="UP000653358"/>
    </source>
</evidence>
<dbReference type="Proteomes" id="UP000653358">
    <property type="component" value="Unassembled WGS sequence"/>
</dbReference>
<reference evidence="1 2" key="1">
    <citation type="journal article" date="2020" name="mSystems">
        <title>Defining Genomic and Predicted Metabolic Features of the Acetobacterium Genus.</title>
        <authorList>
            <person name="Ross D.E."/>
            <person name="Marshall C.W."/>
            <person name="Gulliver D."/>
            <person name="May H.D."/>
            <person name="Norman R.S."/>
        </authorList>
    </citation>
    <scope>NUCLEOTIDE SEQUENCE [LARGE SCALE GENOMIC DNA]</scope>
    <source>
        <strain evidence="1 2">DSM 9173</strain>
    </source>
</reference>
<name>A0ABR6WJ95_9FIRM</name>
<protein>
    <submittedName>
        <fullName evidence="1">Uncharacterized protein</fullName>
    </submittedName>
</protein>
<dbReference type="EMBL" id="WJBB01000004">
    <property type="protein sequence ID" value="MBC3796414.1"/>
    <property type="molecule type" value="Genomic_DNA"/>
</dbReference>
<organism evidence="1 2">
    <name type="scientific">Acetobacterium tundrae</name>
    <dbReference type="NCBI Taxonomy" id="132932"/>
    <lineage>
        <taxon>Bacteria</taxon>
        <taxon>Bacillati</taxon>
        <taxon>Bacillota</taxon>
        <taxon>Clostridia</taxon>
        <taxon>Eubacteriales</taxon>
        <taxon>Eubacteriaceae</taxon>
        <taxon>Acetobacterium</taxon>
    </lineage>
</organism>
<sequence length="88" mass="10272">MNDDQRWKEKYYDVFQKYTRQKSSLIAIKAIVDAYDKQTITVNICTDDLDYVNHVYDLRTIMGTISNNTYGGLGLDIPNIWKGNKKKC</sequence>
<proteinExistence type="predicted"/>